<feature type="compositionally biased region" description="Low complexity" evidence="1">
    <location>
        <begin position="94"/>
        <end position="106"/>
    </location>
</feature>
<proteinExistence type="predicted"/>
<feature type="region of interest" description="Disordered" evidence="1">
    <location>
        <begin position="1"/>
        <end position="142"/>
    </location>
</feature>
<sequence>MAEETRQSKLALAKRKLKEYWQRNSPGGPAGVKKNRKTNGSVPETATSAGCHSPEDSATDINGEGPTSSAPLKDLEVRGSGWRGSDPAGQSSNLLPQQGLGAPLPAETAHTHPSPNDCSLYLSPDSSSTSSSLHVPQSPSQELAAALDSRSIKISQLKNTIKSLVRVQWGPLIPG</sequence>
<protein>
    <recommendedName>
        <fullName evidence="4">Golgin subfamily A conserved domain-containing protein</fullName>
    </recommendedName>
</protein>
<accession>A0A8I5P079</accession>
<keyword evidence="3" id="KW-1185">Reference proteome</keyword>
<dbReference type="AlphaFoldDB" id="A0A8I5P079"/>
<evidence type="ECO:0000313" key="2">
    <source>
        <dbReference type="Ensembl" id="ENSPANP00000061106.1"/>
    </source>
</evidence>
<reference evidence="2" key="2">
    <citation type="submission" date="2025-09" db="UniProtKB">
        <authorList>
            <consortium name="Ensembl"/>
        </authorList>
    </citation>
    <scope>IDENTIFICATION</scope>
</reference>
<name>A0A8I5P079_PAPAN</name>
<evidence type="ECO:0000313" key="3">
    <source>
        <dbReference type="Proteomes" id="UP000028761"/>
    </source>
</evidence>
<dbReference type="GeneTree" id="ENSGT00530000062932"/>
<evidence type="ECO:0000256" key="1">
    <source>
        <dbReference type="SAM" id="MobiDB-lite"/>
    </source>
</evidence>
<dbReference type="InterPro" id="IPR024858">
    <property type="entry name" value="GOLGA"/>
</dbReference>
<feature type="compositionally biased region" description="Polar residues" evidence="1">
    <location>
        <begin position="38"/>
        <end position="50"/>
    </location>
</feature>
<dbReference type="PANTHER" id="PTHR10881">
    <property type="entry name" value="GOLGIN SUBFAMILY A MEMBER-RELATED"/>
    <property type="match status" value="1"/>
</dbReference>
<dbReference type="Ensembl" id="ENSPANT00000082961.1">
    <property type="protein sequence ID" value="ENSPANP00000061106.1"/>
    <property type="gene ID" value="ENSPANG00000041636.1"/>
</dbReference>
<dbReference type="Proteomes" id="UP000028761">
    <property type="component" value="Unplaced"/>
</dbReference>
<reference evidence="2" key="1">
    <citation type="submission" date="2025-08" db="UniProtKB">
        <authorList>
            <consortium name="Ensembl"/>
        </authorList>
    </citation>
    <scope>IDENTIFICATION</scope>
</reference>
<evidence type="ECO:0008006" key="4">
    <source>
        <dbReference type="Google" id="ProtNLM"/>
    </source>
</evidence>
<organism evidence="2 3">
    <name type="scientific">Papio anubis</name>
    <name type="common">Olive baboon</name>
    <dbReference type="NCBI Taxonomy" id="9555"/>
    <lineage>
        <taxon>Eukaryota</taxon>
        <taxon>Metazoa</taxon>
        <taxon>Chordata</taxon>
        <taxon>Craniata</taxon>
        <taxon>Vertebrata</taxon>
        <taxon>Euteleostomi</taxon>
        <taxon>Mammalia</taxon>
        <taxon>Eutheria</taxon>
        <taxon>Euarchontoglires</taxon>
        <taxon>Primates</taxon>
        <taxon>Haplorrhini</taxon>
        <taxon>Catarrhini</taxon>
        <taxon>Cercopithecidae</taxon>
        <taxon>Cercopithecinae</taxon>
        <taxon>Papio</taxon>
    </lineage>
</organism>
<dbReference type="GO" id="GO:0000137">
    <property type="term" value="C:Golgi cis cisterna"/>
    <property type="evidence" value="ECO:0007669"/>
    <property type="project" value="TreeGrafter"/>
</dbReference>
<dbReference type="GO" id="GO:0005801">
    <property type="term" value="C:cis-Golgi network"/>
    <property type="evidence" value="ECO:0007669"/>
    <property type="project" value="TreeGrafter"/>
</dbReference>
<dbReference type="GO" id="GO:0007030">
    <property type="term" value="P:Golgi organization"/>
    <property type="evidence" value="ECO:0007669"/>
    <property type="project" value="TreeGrafter"/>
</dbReference>
<dbReference type="GO" id="GO:0032580">
    <property type="term" value="C:Golgi cisterna membrane"/>
    <property type="evidence" value="ECO:0007669"/>
    <property type="project" value="TreeGrafter"/>
</dbReference>
<dbReference type="PANTHER" id="PTHR10881:SF7">
    <property type="entry name" value="GOLGIN SUBFAMILY A MEMBER 8C-RELATED"/>
    <property type="match status" value="1"/>
</dbReference>
<feature type="compositionally biased region" description="Low complexity" evidence="1">
    <location>
        <begin position="119"/>
        <end position="140"/>
    </location>
</feature>